<dbReference type="EMBL" id="AEHJ01000007">
    <property type="protein sequence ID" value="EFO78437.1"/>
    <property type="molecule type" value="Genomic_DNA"/>
</dbReference>
<dbReference type="Proteomes" id="UP000003457">
    <property type="component" value="Unassembled WGS sequence"/>
</dbReference>
<protein>
    <submittedName>
        <fullName evidence="2">Uncharacterized protein</fullName>
    </submittedName>
</protein>
<organism evidence="2 3">
    <name type="scientific">Bifidobacterium dentium JCVIHMP022</name>
    <dbReference type="NCBI Taxonomy" id="553191"/>
    <lineage>
        <taxon>Bacteria</taxon>
        <taxon>Bacillati</taxon>
        <taxon>Actinomycetota</taxon>
        <taxon>Actinomycetes</taxon>
        <taxon>Bifidobacteriales</taxon>
        <taxon>Bifidobacteriaceae</taxon>
        <taxon>Bifidobacterium</taxon>
    </lineage>
</organism>
<dbReference type="AlphaFoldDB" id="A0AB72Z5I5"/>
<comment type="caution">
    <text evidence="2">The sequence shown here is derived from an EMBL/GenBank/DDBJ whole genome shotgun (WGS) entry which is preliminary data.</text>
</comment>
<reference evidence="2 3" key="1">
    <citation type="submission" date="2010-10" db="EMBL/GenBank/DDBJ databases">
        <authorList>
            <person name="Durkin A.S."/>
            <person name="Madupu R."/>
            <person name="Torralba M."/>
            <person name="Gillis M."/>
            <person name="Methe B."/>
            <person name="Sutton G."/>
            <person name="Nelson K.E."/>
        </authorList>
    </citation>
    <scope>NUCLEOTIDE SEQUENCE [LARGE SCALE GENOMIC DNA]</scope>
    <source>
        <strain evidence="2 3">JCVIHMP022</strain>
    </source>
</reference>
<evidence type="ECO:0000313" key="2">
    <source>
        <dbReference type="EMBL" id="EFO78437.1"/>
    </source>
</evidence>
<keyword evidence="1" id="KW-0812">Transmembrane</keyword>
<feature type="transmembrane region" description="Helical" evidence="1">
    <location>
        <begin position="80"/>
        <end position="102"/>
    </location>
</feature>
<name>A0AB72Z5I5_9BIFI</name>
<sequence length="166" mass="17796">MALQPCPVHLAALRHGPAAGLAHGRFFTAIHAHPTRIPIRFVAISGENPSKHVTRPTNDAVLGVPNGAGARRAWLSFGDVGFSGLLVSGSFSGLLVFLAWLWCGCLFFWFFLLGLSFCVFLCPGFVGSGFFGPAGFCLAWFRVPGGRGTPGAWFRRGSYPVPVRGF</sequence>
<gene>
    <name evidence="2" type="ORF">HMPREF9003_0360</name>
</gene>
<keyword evidence="1" id="KW-0472">Membrane</keyword>
<feature type="transmembrane region" description="Helical" evidence="1">
    <location>
        <begin position="108"/>
        <end position="141"/>
    </location>
</feature>
<evidence type="ECO:0000256" key="1">
    <source>
        <dbReference type="SAM" id="Phobius"/>
    </source>
</evidence>
<accession>A0AB72Z5I5</accession>
<keyword evidence="1" id="KW-1133">Transmembrane helix</keyword>
<proteinExistence type="predicted"/>
<evidence type="ECO:0000313" key="3">
    <source>
        <dbReference type="Proteomes" id="UP000003457"/>
    </source>
</evidence>